<sequence>MKWINSKRNWKHDAMYLSMMGMEVFSDWQCHEGCYGTFLMSEVGNAYGMSSMGNMANPVRKSDLGIA</sequence>
<accession>A0A8S9SKH3</accession>
<dbReference type="Proteomes" id="UP000712600">
    <property type="component" value="Unassembled WGS sequence"/>
</dbReference>
<proteinExistence type="predicted"/>
<gene>
    <name evidence="1" type="ORF">F2Q69_00035640</name>
</gene>
<comment type="caution">
    <text evidence="1">The sequence shown here is derived from an EMBL/GenBank/DDBJ whole genome shotgun (WGS) entry which is preliminary data.</text>
</comment>
<dbReference type="EMBL" id="QGKX02000004">
    <property type="protein sequence ID" value="KAF3601227.1"/>
    <property type="molecule type" value="Genomic_DNA"/>
</dbReference>
<dbReference type="AlphaFoldDB" id="A0A8S9SKH3"/>
<protein>
    <submittedName>
        <fullName evidence="1">Uncharacterized protein</fullName>
    </submittedName>
</protein>
<evidence type="ECO:0000313" key="2">
    <source>
        <dbReference type="Proteomes" id="UP000712600"/>
    </source>
</evidence>
<evidence type="ECO:0000313" key="1">
    <source>
        <dbReference type="EMBL" id="KAF3601227.1"/>
    </source>
</evidence>
<organism evidence="1 2">
    <name type="scientific">Brassica cretica</name>
    <name type="common">Mustard</name>
    <dbReference type="NCBI Taxonomy" id="69181"/>
    <lineage>
        <taxon>Eukaryota</taxon>
        <taxon>Viridiplantae</taxon>
        <taxon>Streptophyta</taxon>
        <taxon>Embryophyta</taxon>
        <taxon>Tracheophyta</taxon>
        <taxon>Spermatophyta</taxon>
        <taxon>Magnoliopsida</taxon>
        <taxon>eudicotyledons</taxon>
        <taxon>Gunneridae</taxon>
        <taxon>Pentapetalae</taxon>
        <taxon>rosids</taxon>
        <taxon>malvids</taxon>
        <taxon>Brassicales</taxon>
        <taxon>Brassicaceae</taxon>
        <taxon>Brassiceae</taxon>
        <taxon>Brassica</taxon>
    </lineage>
</organism>
<name>A0A8S9SKH3_BRACR</name>
<reference evidence="1" key="1">
    <citation type="submission" date="2019-12" db="EMBL/GenBank/DDBJ databases">
        <title>Genome sequencing and annotation of Brassica cretica.</title>
        <authorList>
            <person name="Studholme D.J."/>
            <person name="Sarris P."/>
        </authorList>
    </citation>
    <scope>NUCLEOTIDE SEQUENCE</scope>
    <source>
        <strain evidence="1">PFS-109/04</strain>
        <tissue evidence="1">Leaf</tissue>
    </source>
</reference>